<keyword evidence="2" id="KW-1185">Reference proteome</keyword>
<evidence type="ECO:0000313" key="2">
    <source>
        <dbReference type="Proteomes" id="UP000233551"/>
    </source>
</evidence>
<sequence>MGLGPTENCSTVSRLPWRPSTRVKTAARCLFCMRLGPIVLACRRPASLLKQLRDLLVGIALLGADFATGSIARCSCWKLVSLLKRLLAGDALVSPLGRLLAVLPEVGLVAGAFAEAVPRCSAWGDCSLLRPKRLLIRRLERLFIRYGPASCDAGLELWGSLRTPLDRGSESAVVLAVWLHQTARMVCLVAYCTRGRIYLGGLNCVEEPIGDRVGVDNLAISLGDP</sequence>
<organism evidence="1 2">
    <name type="scientific">Punica granatum</name>
    <name type="common">Pomegranate</name>
    <dbReference type="NCBI Taxonomy" id="22663"/>
    <lineage>
        <taxon>Eukaryota</taxon>
        <taxon>Viridiplantae</taxon>
        <taxon>Streptophyta</taxon>
        <taxon>Embryophyta</taxon>
        <taxon>Tracheophyta</taxon>
        <taxon>Spermatophyta</taxon>
        <taxon>Magnoliopsida</taxon>
        <taxon>eudicotyledons</taxon>
        <taxon>Gunneridae</taxon>
        <taxon>Pentapetalae</taxon>
        <taxon>rosids</taxon>
        <taxon>malvids</taxon>
        <taxon>Myrtales</taxon>
        <taxon>Lythraceae</taxon>
        <taxon>Punica</taxon>
    </lineage>
</organism>
<dbReference type="AlphaFoldDB" id="A0A2I0I9L1"/>
<comment type="caution">
    <text evidence="1">The sequence shown here is derived from an EMBL/GenBank/DDBJ whole genome shotgun (WGS) entry which is preliminary data.</text>
</comment>
<reference evidence="1 2" key="1">
    <citation type="submission" date="2017-11" db="EMBL/GenBank/DDBJ databases">
        <title>De-novo sequencing of pomegranate (Punica granatum L.) genome.</title>
        <authorList>
            <person name="Akparov Z."/>
            <person name="Amiraslanov A."/>
            <person name="Hajiyeva S."/>
            <person name="Abbasov M."/>
            <person name="Kaur K."/>
            <person name="Hamwieh A."/>
            <person name="Solovyev V."/>
            <person name="Salamov A."/>
            <person name="Braich B."/>
            <person name="Kosarev P."/>
            <person name="Mahmoud A."/>
            <person name="Hajiyev E."/>
            <person name="Babayeva S."/>
            <person name="Izzatullayeva V."/>
            <person name="Mammadov A."/>
            <person name="Mammadov A."/>
            <person name="Sharifova S."/>
            <person name="Ojaghi J."/>
            <person name="Eynullazada K."/>
            <person name="Bayramov B."/>
            <person name="Abdulazimova A."/>
            <person name="Shahmuradov I."/>
        </authorList>
    </citation>
    <scope>NUCLEOTIDE SEQUENCE [LARGE SCALE GENOMIC DNA]</scope>
    <source>
        <strain evidence="2">cv. AG2017</strain>
        <tissue evidence="1">Leaf</tissue>
    </source>
</reference>
<protein>
    <submittedName>
        <fullName evidence="1">Uncharacterized protein</fullName>
    </submittedName>
</protein>
<proteinExistence type="predicted"/>
<evidence type="ECO:0000313" key="1">
    <source>
        <dbReference type="EMBL" id="PKI40687.1"/>
    </source>
</evidence>
<dbReference type="EMBL" id="PGOL01003508">
    <property type="protein sequence ID" value="PKI40687.1"/>
    <property type="molecule type" value="Genomic_DNA"/>
</dbReference>
<name>A0A2I0I9L1_PUNGR</name>
<gene>
    <name evidence="1" type="ORF">CRG98_038942</name>
</gene>
<accession>A0A2I0I9L1</accession>
<dbReference type="Proteomes" id="UP000233551">
    <property type="component" value="Unassembled WGS sequence"/>
</dbReference>